<proteinExistence type="predicted"/>
<dbReference type="SUPFAM" id="SSF103657">
    <property type="entry name" value="BAR/IMD domain-like"/>
    <property type="match status" value="1"/>
</dbReference>
<reference evidence="4" key="1">
    <citation type="journal article" date="2020" name="Ecol. Evol.">
        <title>Genome structure and content of the rice root-knot nematode (Meloidogyne graminicola).</title>
        <authorList>
            <person name="Phan N.T."/>
            <person name="Danchin E.G.J."/>
            <person name="Klopp C."/>
            <person name="Perfus-Barbeoch L."/>
            <person name="Kozlowski D.K."/>
            <person name="Koutsovoulos G.D."/>
            <person name="Lopez-Roques C."/>
            <person name="Bouchez O."/>
            <person name="Zahm M."/>
            <person name="Besnard G."/>
            <person name="Bellafiore S."/>
        </authorList>
    </citation>
    <scope>NUCLEOTIDE SEQUENCE</scope>
    <source>
        <strain evidence="4">VN-18</strain>
    </source>
</reference>
<dbReference type="Gene3D" id="1.20.1270.60">
    <property type="entry name" value="Arfaptin homology (AH) domain/BAR domain"/>
    <property type="match status" value="1"/>
</dbReference>
<dbReference type="EMBL" id="JABEBT010000057">
    <property type="protein sequence ID" value="KAF7634469.1"/>
    <property type="molecule type" value="Genomic_DNA"/>
</dbReference>
<keyword evidence="5" id="KW-1185">Reference proteome</keyword>
<accession>A0A8S9ZLZ6</accession>
<evidence type="ECO:0000256" key="2">
    <source>
        <dbReference type="PROSITE-ProRule" id="PRU00192"/>
    </source>
</evidence>
<comment type="caution">
    <text evidence="4">The sequence shown here is derived from an EMBL/GenBank/DDBJ whole genome shotgun (WGS) entry which is preliminary data.</text>
</comment>
<dbReference type="InterPro" id="IPR027267">
    <property type="entry name" value="AH/BAR_dom_sf"/>
</dbReference>
<dbReference type="GO" id="GO:0051017">
    <property type="term" value="P:actin filament bundle assembly"/>
    <property type="evidence" value="ECO:0007669"/>
    <property type="project" value="TreeGrafter"/>
</dbReference>
<dbReference type="SUPFAM" id="SSF50044">
    <property type="entry name" value="SH3-domain"/>
    <property type="match status" value="1"/>
</dbReference>
<evidence type="ECO:0000313" key="4">
    <source>
        <dbReference type="EMBL" id="KAF7634469.1"/>
    </source>
</evidence>
<dbReference type="SMART" id="SM00326">
    <property type="entry name" value="SH3"/>
    <property type="match status" value="1"/>
</dbReference>
<organism evidence="4 5">
    <name type="scientific">Meloidogyne graminicola</name>
    <dbReference type="NCBI Taxonomy" id="189291"/>
    <lineage>
        <taxon>Eukaryota</taxon>
        <taxon>Metazoa</taxon>
        <taxon>Ecdysozoa</taxon>
        <taxon>Nematoda</taxon>
        <taxon>Chromadorea</taxon>
        <taxon>Rhabditida</taxon>
        <taxon>Tylenchina</taxon>
        <taxon>Tylenchomorpha</taxon>
        <taxon>Tylenchoidea</taxon>
        <taxon>Meloidogynidae</taxon>
        <taxon>Meloidogyninae</taxon>
        <taxon>Meloidogyne</taxon>
    </lineage>
</organism>
<evidence type="ECO:0000256" key="1">
    <source>
        <dbReference type="ARBA" id="ARBA00022443"/>
    </source>
</evidence>
<dbReference type="AlphaFoldDB" id="A0A8S9ZLZ6"/>
<dbReference type="Pfam" id="PF00018">
    <property type="entry name" value="SH3_1"/>
    <property type="match status" value="1"/>
</dbReference>
<keyword evidence="1 2" id="KW-0728">SH3 domain</keyword>
<dbReference type="InterPro" id="IPR027681">
    <property type="entry name" value="IRSp53/IRTKS/Pinkbar"/>
</dbReference>
<dbReference type="InterPro" id="IPR036028">
    <property type="entry name" value="SH3-like_dom_sf"/>
</dbReference>
<protein>
    <recommendedName>
        <fullName evidence="3">SH3 domain-containing protein</fullName>
    </recommendedName>
</protein>
<dbReference type="Gene3D" id="2.30.30.40">
    <property type="entry name" value="SH3 Domains"/>
    <property type="match status" value="1"/>
</dbReference>
<feature type="domain" description="SH3" evidence="3">
    <location>
        <begin position="420"/>
        <end position="476"/>
    </location>
</feature>
<sequence>MTRIELFAHKSKKVNSILNQLSSDFHPALKNVSHAGQNLLRAFQNFNRNHYQYTASLYALAFSSSTAEQDVRECTKQLERITDVMKSIYSSQSEWMDYFTEMTNIITGNCENEKERLKALKDGFLKREKKLNKQVNNGKKMTSDLENFYEMEMILAKEHQSQRYQFFIEKHSKLLKLFFEWTRNSTILLEKEFKFGIKINSNKSNDLTKSNSVVYDINSPDSSEPMEKINHQNQRVNTSQKQQNGSRRLPVLDENKTVDFEERSLITPTIGHQGIFRPIPILPKNQQKFRHSLVEYSNNLNNSNDLIVHNEKTKEETSQQLQKFYREGPSRSEDFGQKIESPAGVKRTFSPLQNSQENFSHTRPFVSSVAINNPPAFKRNDPNLTYHYSRAQSAESMTNSSIARLTPPIFSLSDYNRLLECVTPYEAQGDNKSSQLSLSPGERIFLVKSGTRGWVLGRSEDGSRQGWFPAKYLKLV</sequence>
<evidence type="ECO:0000313" key="5">
    <source>
        <dbReference type="Proteomes" id="UP000605970"/>
    </source>
</evidence>
<dbReference type="PANTHER" id="PTHR14206">
    <property type="entry name" value="BRAIN-SPECIFIC ANGIOGENESIS INHIBITOR 1-ASSOCIATED PROTEIN 2"/>
    <property type="match status" value="1"/>
</dbReference>
<dbReference type="PANTHER" id="PTHR14206:SF7">
    <property type="entry name" value="INSULIN RECEPTOR SUBSTRATE 53 KDA, ISOFORM A"/>
    <property type="match status" value="1"/>
</dbReference>
<dbReference type="Proteomes" id="UP000605970">
    <property type="component" value="Unassembled WGS sequence"/>
</dbReference>
<dbReference type="GO" id="GO:0051764">
    <property type="term" value="P:actin crosslink formation"/>
    <property type="evidence" value="ECO:0007669"/>
    <property type="project" value="TreeGrafter"/>
</dbReference>
<dbReference type="GO" id="GO:0005654">
    <property type="term" value="C:nucleoplasm"/>
    <property type="evidence" value="ECO:0007669"/>
    <property type="project" value="TreeGrafter"/>
</dbReference>
<dbReference type="OrthoDB" id="10255964at2759"/>
<evidence type="ECO:0000259" key="3">
    <source>
        <dbReference type="PROSITE" id="PS50002"/>
    </source>
</evidence>
<dbReference type="GO" id="GO:0030838">
    <property type="term" value="P:positive regulation of actin filament polymerization"/>
    <property type="evidence" value="ECO:0007669"/>
    <property type="project" value="TreeGrafter"/>
</dbReference>
<name>A0A8S9ZLZ6_9BILA</name>
<dbReference type="PROSITE" id="PS50002">
    <property type="entry name" value="SH3"/>
    <property type="match status" value="1"/>
</dbReference>
<dbReference type="GO" id="GO:0005829">
    <property type="term" value="C:cytosol"/>
    <property type="evidence" value="ECO:0007669"/>
    <property type="project" value="TreeGrafter"/>
</dbReference>
<dbReference type="InterPro" id="IPR001452">
    <property type="entry name" value="SH3_domain"/>
</dbReference>
<gene>
    <name evidence="4" type="ORF">Mgra_00006138</name>
</gene>